<protein>
    <recommendedName>
        <fullName evidence="12">Alpha-1,2-mannosyltransferase</fullName>
    </recommendedName>
</protein>
<dbReference type="GO" id="GO:0046354">
    <property type="term" value="P:mannan biosynthetic process"/>
    <property type="evidence" value="ECO:0007669"/>
    <property type="project" value="TreeGrafter"/>
</dbReference>
<reference evidence="10" key="2">
    <citation type="submission" date="2021-01" db="EMBL/GenBank/DDBJ databases">
        <authorList>
            <person name="Schikora-Tamarit M.A."/>
        </authorList>
    </citation>
    <scope>NUCLEOTIDE SEQUENCE</scope>
    <source>
        <strain evidence="10">NCAIM Y.01608</strain>
    </source>
</reference>
<keyword evidence="11" id="KW-1185">Reference proteome</keyword>
<gene>
    <name evidence="10" type="ORF">OGATHE_005886</name>
</gene>
<keyword evidence="8" id="KW-0333">Golgi apparatus</keyword>
<dbReference type="SUPFAM" id="SSF53448">
    <property type="entry name" value="Nucleotide-diphospho-sugar transferases"/>
    <property type="match status" value="1"/>
</dbReference>
<dbReference type="GO" id="GO:0000139">
    <property type="term" value="C:Golgi membrane"/>
    <property type="evidence" value="ECO:0007669"/>
    <property type="project" value="UniProtKB-SubCell"/>
</dbReference>
<dbReference type="Proteomes" id="UP000788993">
    <property type="component" value="Unassembled WGS sequence"/>
</dbReference>
<evidence type="ECO:0000256" key="4">
    <source>
        <dbReference type="ARBA" id="ARBA00022679"/>
    </source>
</evidence>
<evidence type="ECO:0000256" key="2">
    <source>
        <dbReference type="ARBA" id="ARBA00004922"/>
    </source>
</evidence>
<keyword evidence="5" id="KW-0812">Transmembrane</keyword>
<dbReference type="OrthoDB" id="4484309at2759"/>
<dbReference type="GO" id="GO:0000026">
    <property type="term" value="F:alpha-1,2-mannosyltransferase activity"/>
    <property type="evidence" value="ECO:0007669"/>
    <property type="project" value="TreeGrafter"/>
</dbReference>
<evidence type="ECO:0000256" key="3">
    <source>
        <dbReference type="ARBA" id="ARBA00009105"/>
    </source>
</evidence>
<evidence type="ECO:0000256" key="6">
    <source>
        <dbReference type="ARBA" id="ARBA00022968"/>
    </source>
</evidence>
<evidence type="ECO:0000313" key="11">
    <source>
        <dbReference type="Proteomes" id="UP000788993"/>
    </source>
</evidence>
<comment type="pathway">
    <text evidence="2">Protein modification; protein glycosylation.</text>
</comment>
<accession>A0A9P8SZT1</accession>
<proteinExistence type="inferred from homology"/>
<evidence type="ECO:0008006" key="12">
    <source>
        <dbReference type="Google" id="ProtNLM"/>
    </source>
</evidence>
<evidence type="ECO:0000256" key="1">
    <source>
        <dbReference type="ARBA" id="ARBA00004323"/>
    </source>
</evidence>
<organism evidence="10 11">
    <name type="scientific">Ogataea polymorpha</name>
    <dbReference type="NCBI Taxonomy" id="460523"/>
    <lineage>
        <taxon>Eukaryota</taxon>
        <taxon>Fungi</taxon>
        <taxon>Dikarya</taxon>
        <taxon>Ascomycota</taxon>
        <taxon>Saccharomycotina</taxon>
        <taxon>Pichiomycetes</taxon>
        <taxon>Pichiales</taxon>
        <taxon>Pichiaceae</taxon>
        <taxon>Ogataea</taxon>
    </lineage>
</organism>
<evidence type="ECO:0000256" key="5">
    <source>
        <dbReference type="ARBA" id="ARBA00022692"/>
    </source>
</evidence>
<dbReference type="PANTHER" id="PTHR31646:SF1">
    <property type="entry name" value="ALPHA-1,2-MANNOSYLTRANSFERASE MNN2"/>
    <property type="match status" value="1"/>
</dbReference>
<comment type="caution">
    <text evidence="10">The sequence shown here is derived from an EMBL/GenBank/DDBJ whole genome shotgun (WGS) entry which is preliminary data.</text>
</comment>
<comment type="similarity">
    <text evidence="3">Belongs to the MNN1/MNT family.</text>
</comment>
<keyword evidence="9" id="KW-0472">Membrane</keyword>
<keyword evidence="6" id="KW-0735">Signal-anchor</keyword>
<name>A0A9P8SZT1_9ASCO</name>
<dbReference type="Pfam" id="PF11051">
    <property type="entry name" value="Mannosyl_trans3"/>
    <property type="match status" value="1"/>
</dbReference>
<sequence length="578" mass="66778">MGSFNKNYRYFKTRALAYYYRYPARVLLLAVGVVSLFLFLFTSTSPQIQQKIISSNYTSWLNNLSQSKKTAANVDPQQELLDRELAKTNKFREIFKLIEQNKPPVKLDPFEYDESGHDQETVPTSKRLSAIGRFSHEFVSGVKNAHHNFVKLLPEYDEVMRYRGNGVIILGGGDLSWLALLCTRMFRRMGGSLPVEVMLPRMSDYLQDREICDIYLPQLNAKCVVMTEQLGIKTAEEEELFFTDFNINSNMYRSLALLTSNYQNVLLLESETLLIKSLDESIFTSEPFNSHGLVLWPDFWKRKTSPFWYLAAGLSVDNTLVRDSVIELPESKYVTSSKAESVFPLHDRRGAIPDVSNDSGELMINKKAHWKTMLLALYYNLYGEGYFYPLLVQASSSGEKETFAAAATALKMPYYQTRTATEANGFWYNGEFRGVGMLQFDPTVDFYSLNSFKEKYETNPDKITDQEFKKYLNDASERKSALFFKVNYPRLLPIELINDGFIVKENGDRIRMFGENDNFGNDLEATLWRIMVDYICYSEVRCSYLDKHFPHDRKSKEAINKYCTDNLKPHLLWLAGNH</sequence>
<dbReference type="AlphaFoldDB" id="A0A9P8SZT1"/>
<reference evidence="10" key="1">
    <citation type="journal article" date="2021" name="Open Biol.">
        <title>Shared evolutionary footprints suggest mitochondrial oxidative damage underlies multiple complex I losses in fungi.</title>
        <authorList>
            <person name="Schikora-Tamarit M.A."/>
            <person name="Marcet-Houben M."/>
            <person name="Nosek J."/>
            <person name="Gabaldon T."/>
        </authorList>
    </citation>
    <scope>NUCLEOTIDE SEQUENCE</scope>
    <source>
        <strain evidence="10">NCAIM Y.01608</strain>
    </source>
</reference>
<dbReference type="InterPro" id="IPR029044">
    <property type="entry name" value="Nucleotide-diphossugar_trans"/>
</dbReference>
<dbReference type="EMBL" id="JAEUBD010001504">
    <property type="protein sequence ID" value="KAH3659841.1"/>
    <property type="molecule type" value="Genomic_DNA"/>
</dbReference>
<keyword evidence="4" id="KW-0808">Transferase</keyword>
<keyword evidence="7" id="KW-1133">Transmembrane helix</keyword>
<evidence type="ECO:0000256" key="7">
    <source>
        <dbReference type="ARBA" id="ARBA00022989"/>
    </source>
</evidence>
<evidence type="ECO:0000313" key="10">
    <source>
        <dbReference type="EMBL" id="KAH3659841.1"/>
    </source>
</evidence>
<evidence type="ECO:0000256" key="9">
    <source>
        <dbReference type="ARBA" id="ARBA00023136"/>
    </source>
</evidence>
<comment type="subcellular location">
    <subcellularLocation>
        <location evidence="1">Golgi apparatus membrane</location>
        <topology evidence="1">Single-pass type II membrane protein</topology>
    </subcellularLocation>
</comment>
<dbReference type="InterPro" id="IPR022751">
    <property type="entry name" value="Alpha_mannosyltransferase"/>
</dbReference>
<evidence type="ECO:0000256" key="8">
    <source>
        <dbReference type="ARBA" id="ARBA00023034"/>
    </source>
</evidence>
<dbReference type="PANTHER" id="PTHR31646">
    <property type="entry name" value="ALPHA-1,2-MANNOSYLTRANSFERASE MNN2"/>
    <property type="match status" value="1"/>
</dbReference>